<dbReference type="Pfam" id="PF00385">
    <property type="entry name" value="Chromo"/>
    <property type="match status" value="1"/>
</dbReference>
<dbReference type="SUPFAM" id="SSF54160">
    <property type="entry name" value="Chromo domain-like"/>
    <property type="match status" value="1"/>
</dbReference>
<organism evidence="3 4">
    <name type="scientific">Paramuricea clavata</name>
    <name type="common">Red gorgonian</name>
    <name type="synonym">Violescent sea-whip</name>
    <dbReference type="NCBI Taxonomy" id="317549"/>
    <lineage>
        <taxon>Eukaryota</taxon>
        <taxon>Metazoa</taxon>
        <taxon>Cnidaria</taxon>
        <taxon>Anthozoa</taxon>
        <taxon>Octocorallia</taxon>
        <taxon>Malacalcyonacea</taxon>
        <taxon>Plexauridae</taxon>
        <taxon>Paramuricea</taxon>
    </lineage>
</organism>
<evidence type="ECO:0000256" key="2">
    <source>
        <dbReference type="ARBA" id="ARBA00023242"/>
    </source>
</evidence>
<keyword evidence="4" id="KW-1185">Reference proteome</keyword>
<dbReference type="PROSITE" id="PS50013">
    <property type="entry name" value="CHROMO_2"/>
    <property type="match status" value="1"/>
</dbReference>
<protein>
    <submittedName>
        <fullName evidence="3">Uncharacterized protein</fullName>
    </submittedName>
</protein>
<reference evidence="3" key="1">
    <citation type="submission" date="2020-04" db="EMBL/GenBank/DDBJ databases">
        <authorList>
            <person name="Alioto T."/>
            <person name="Alioto T."/>
            <person name="Gomez Garrido J."/>
        </authorList>
    </citation>
    <scope>NUCLEOTIDE SEQUENCE</scope>
    <source>
        <strain evidence="3">A484AB</strain>
    </source>
</reference>
<evidence type="ECO:0000313" key="3">
    <source>
        <dbReference type="EMBL" id="CAB4033036.1"/>
    </source>
</evidence>
<keyword evidence="2" id="KW-0539">Nucleus</keyword>
<dbReference type="GO" id="GO:0005634">
    <property type="term" value="C:nucleus"/>
    <property type="evidence" value="ECO:0007669"/>
    <property type="project" value="UniProtKB-SubCell"/>
</dbReference>
<gene>
    <name evidence="3" type="ORF">PACLA_8A014940</name>
</gene>
<dbReference type="PROSITE" id="PS00598">
    <property type="entry name" value="CHROMO_1"/>
    <property type="match status" value="1"/>
</dbReference>
<evidence type="ECO:0000313" key="4">
    <source>
        <dbReference type="Proteomes" id="UP001152795"/>
    </source>
</evidence>
<name>A0A7D9LHV6_PARCT</name>
<evidence type="ECO:0000256" key="1">
    <source>
        <dbReference type="ARBA" id="ARBA00004123"/>
    </source>
</evidence>
<dbReference type="OrthoDB" id="5988127at2759"/>
<dbReference type="EMBL" id="CACRXK020018904">
    <property type="protein sequence ID" value="CAB4033036.1"/>
    <property type="molecule type" value="Genomic_DNA"/>
</dbReference>
<sequence length="103" mass="11847">MANADTDFGKACSFANAKRKELSEEVKPEYREEHAHIVPEIIEGKSKQSSASDVYALGRVVLKDHEYLIKWDGWPQECCSWEPSLEVIMDYLIVFMYFANLSI</sequence>
<dbReference type="InterPro" id="IPR023780">
    <property type="entry name" value="Chromo_domain"/>
</dbReference>
<dbReference type="AlphaFoldDB" id="A0A7D9LHV6"/>
<dbReference type="InterPro" id="IPR000953">
    <property type="entry name" value="Chromo/chromo_shadow_dom"/>
</dbReference>
<comment type="caution">
    <text evidence="3">The sequence shown here is derived from an EMBL/GenBank/DDBJ whole genome shotgun (WGS) entry which is preliminary data.</text>
</comment>
<comment type="subcellular location">
    <subcellularLocation>
        <location evidence="1">Nucleus</location>
    </subcellularLocation>
</comment>
<dbReference type="Proteomes" id="UP001152795">
    <property type="component" value="Unassembled WGS sequence"/>
</dbReference>
<accession>A0A7D9LHV6</accession>
<dbReference type="InterPro" id="IPR023779">
    <property type="entry name" value="Chromodomain_CS"/>
</dbReference>
<dbReference type="InterPro" id="IPR016197">
    <property type="entry name" value="Chromo-like_dom_sf"/>
</dbReference>
<proteinExistence type="predicted"/>
<dbReference type="Gene3D" id="2.40.50.40">
    <property type="match status" value="1"/>
</dbReference>